<dbReference type="CDD" id="cd14702">
    <property type="entry name" value="bZIP_plant_GBF1"/>
    <property type="match status" value="1"/>
</dbReference>
<feature type="compositionally biased region" description="Polar residues" evidence="7">
    <location>
        <begin position="179"/>
        <end position="197"/>
    </location>
</feature>
<dbReference type="InterPro" id="IPR012900">
    <property type="entry name" value="MFMR"/>
</dbReference>
<evidence type="ECO:0000256" key="4">
    <source>
        <dbReference type="ARBA" id="ARBA00023125"/>
    </source>
</evidence>
<dbReference type="EMBL" id="JANAVB010000800">
    <property type="protein sequence ID" value="KAJ6853322.1"/>
    <property type="molecule type" value="Genomic_DNA"/>
</dbReference>
<dbReference type="InterPro" id="IPR045314">
    <property type="entry name" value="bZIP_plant_GBF1"/>
</dbReference>
<dbReference type="GO" id="GO:0000976">
    <property type="term" value="F:transcription cis-regulatory region binding"/>
    <property type="evidence" value="ECO:0007669"/>
    <property type="project" value="UniProtKB-ARBA"/>
</dbReference>
<protein>
    <submittedName>
        <fullName evidence="9">DNA-binding protein EMBP-1-like</fullName>
    </submittedName>
</protein>
<evidence type="ECO:0000256" key="1">
    <source>
        <dbReference type="ARBA" id="ARBA00004123"/>
    </source>
</evidence>
<dbReference type="AlphaFoldDB" id="A0AAX6IJD1"/>
<dbReference type="SUPFAM" id="SSF57959">
    <property type="entry name" value="Leucine zipper domain"/>
    <property type="match status" value="1"/>
</dbReference>
<accession>A0AAX6IJD1</accession>
<feature type="compositionally biased region" description="Low complexity" evidence="7">
    <location>
        <begin position="14"/>
        <end position="32"/>
    </location>
</feature>
<keyword evidence="3" id="KW-0805">Transcription regulation</keyword>
<evidence type="ECO:0000313" key="10">
    <source>
        <dbReference type="Proteomes" id="UP001140949"/>
    </source>
</evidence>
<evidence type="ECO:0000256" key="3">
    <source>
        <dbReference type="ARBA" id="ARBA00023015"/>
    </source>
</evidence>
<dbReference type="GO" id="GO:0005634">
    <property type="term" value="C:nucleus"/>
    <property type="evidence" value="ECO:0007669"/>
    <property type="project" value="UniProtKB-SubCell"/>
</dbReference>
<evidence type="ECO:0000256" key="2">
    <source>
        <dbReference type="ARBA" id="ARBA00007163"/>
    </source>
</evidence>
<evidence type="ECO:0000256" key="5">
    <source>
        <dbReference type="ARBA" id="ARBA00023163"/>
    </source>
</evidence>
<dbReference type="SMART" id="SM00338">
    <property type="entry name" value="BRLZ"/>
    <property type="match status" value="1"/>
</dbReference>
<feature type="compositionally biased region" description="Basic and acidic residues" evidence="7">
    <location>
        <begin position="262"/>
        <end position="291"/>
    </location>
</feature>
<dbReference type="InterPro" id="IPR004827">
    <property type="entry name" value="bZIP"/>
</dbReference>
<feature type="region of interest" description="Disordered" evidence="7">
    <location>
        <begin position="1"/>
        <end position="38"/>
    </location>
</feature>
<feature type="compositionally biased region" description="Gly residues" evidence="7">
    <location>
        <begin position="141"/>
        <end position="153"/>
    </location>
</feature>
<name>A0AAX6IJD1_IRIPA</name>
<dbReference type="InterPro" id="IPR046347">
    <property type="entry name" value="bZIP_sf"/>
</dbReference>
<dbReference type="InterPro" id="IPR044827">
    <property type="entry name" value="GBF-like"/>
</dbReference>
<proteinExistence type="inferred from homology"/>
<dbReference type="PROSITE" id="PS50217">
    <property type="entry name" value="BZIP"/>
    <property type="match status" value="1"/>
</dbReference>
<dbReference type="Proteomes" id="UP001140949">
    <property type="component" value="Unassembled WGS sequence"/>
</dbReference>
<evidence type="ECO:0000256" key="7">
    <source>
        <dbReference type="SAM" id="MobiDB-lite"/>
    </source>
</evidence>
<dbReference type="Gene3D" id="1.20.5.170">
    <property type="match status" value="1"/>
</dbReference>
<dbReference type="Pfam" id="PF00170">
    <property type="entry name" value="bZIP_1"/>
    <property type="match status" value="1"/>
</dbReference>
<comment type="similarity">
    <text evidence="2">Belongs to the bZIP family.</text>
</comment>
<sequence length="374" mass="38672">MGSAEDATAPKPPKSATAAAAPPTEPAAASLPTTPPPYSTEWAAAVQAYYSGAAPPPPAAFFSPPPVWGSQHMMTPYGTPIPYSPMYHHPVYAHPSTMPSVAYPAVESGSNKSKGGGGSGKSEGGGGGKVTSGSADDYGSHSGGESGSEGTSGTGDDSAPQDISRKRSFGNTFAEGENAQPNTGAQNNGTTAESSYSGRARTVSKLPVSAPGRAAFPGPPTNLNIGMDIWNASHVGTGAVKGRPNAMASAAVGANGVMPEHQWQDERELKRERRKQSNRESARRSRLRKQQECEDLARKVTELNSENSALKVELEQLNKVCKDLEKENISIMGELSRISKAGITEVEAIDCNSVSKASSVGGEGSGHAPQNPVG</sequence>
<feature type="domain" description="BZIP" evidence="8">
    <location>
        <begin position="268"/>
        <end position="331"/>
    </location>
</feature>
<gene>
    <name evidence="9" type="ORF">M6B38_250370</name>
</gene>
<organism evidence="9 10">
    <name type="scientific">Iris pallida</name>
    <name type="common">Sweet iris</name>
    <dbReference type="NCBI Taxonomy" id="29817"/>
    <lineage>
        <taxon>Eukaryota</taxon>
        <taxon>Viridiplantae</taxon>
        <taxon>Streptophyta</taxon>
        <taxon>Embryophyta</taxon>
        <taxon>Tracheophyta</taxon>
        <taxon>Spermatophyta</taxon>
        <taxon>Magnoliopsida</taxon>
        <taxon>Liliopsida</taxon>
        <taxon>Asparagales</taxon>
        <taxon>Iridaceae</taxon>
        <taxon>Iridoideae</taxon>
        <taxon>Irideae</taxon>
        <taxon>Iris</taxon>
    </lineage>
</organism>
<comment type="subcellular location">
    <subcellularLocation>
        <location evidence="1">Nucleus</location>
    </subcellularLocation>
</comment>
<keyword evidence="6" id="KW-0539">Nucleus</keyword>
<reference evidence="9" key="2">
    <citation type="submission" date="2023-04" db="EMBL/GenBank/DDBJ databases">
        <authorList>
            <person name="Bruccoleri R.E."/>
            <person name="Oakeley E.J."/>
            <person name="Faust A.-M."/>
            <person name="Dessus-Babus S."/>
            <person name="Altorfer M."/>
            <person name="Burckhardt D."/>
            <person name="Oertli M."/>
            <person name="Naumann U."/>
            <person name="Petersen F."/>
            <person name="Wong J."/>
        </authorList>
    </citation>
    <scope>NUCLEOTIDE SEQUENCE</scope>
    <source>
        <strain evidence="9">GSM-AAB239-AS_SAM_17_03QT</strain>
        <tissue evidence="9">Leaf</tissue>
    </source>
</reference>
<keyword evidence="10" id="KW-1185">Reference proteome</keyword>
<feature type="region of interest" description="Disordered" evidence="7">
    <location>
        <begin position="261"/>
        <end position="291"/>
    </location>
</feature>
<dbReference type="Pfam" id="PF16596">
    <property type="entry name" value="MFMR_assoc"/>
    <property type="match status" value="1"/>
</dbReference>
<keyword evidence="5" id="KW-0804">Transcription</keyword>
<keyword evidence="4 9" id="KW-0238">DNA-binding</keyword>
<dbReference type="FunFam" id="1.20.5.170:FF:000020">
    <property type="entry name" value="BZIP transcription factor"/>
    <property type="match status" value="1"/>
</dbReference>
<evidence type="ECO:0000313" key="9">
    <source>
        <dbReference type="EMBL" id="KAJ6853322.1"/>
    </source>
</evidence>
<dbReference type="PANTHER" id="PTHR45967:SF31">
    <property type="entry name" value="DNA-BINDING PROTEIN EMBP-1"/>
    <property type="match status" value="1"/>
</dbReference>
<feature type="region of interest" description="Disordered" evidence="7">
    <location>
        <begin position="103"/>
        <end position="221"/>
    </location>
</feature>
<feature type="compositionally biased region" description="Gly residues" evidence="7">
    <location>
        <begin position="114"/>
        <end position="130"/>
    </location>
</feature>
<evidence type="ECO:0000256" key="6">
    <source>
        <dbReference type="ARBA" id="ARBA00023242"/>
    </source>
</evidence>
<comment type="caution">
    <text evidence="9">The sequence shown here is derived from an EMBL/GenBank/DDBJ whole genome shotgun (WGS) entry which is preliminary data.</text>
</comment>
<reference evidence="9" key="1">
    <citation type="journal article" date="2023" name="GigaByte">
        <title>Genome assembly of the bearded iris, Iris pallida Lam.</title>
        <authorList>
            <person name="Bruccoleri R.E."/>
            <person name="Oakeley E.J."/>
            <person name="Faust A.M.E."/>
            <person name="Altorfer M."/>
            <person name="Dessus-Babus S."/>
            <person name="Burckhardt D."/>
            <person name="Oertli M."/>
            <person name="Naumann U."/>
            <person name="Petersen F."/>
            <person name="Wong J."/>
        </authorList>
    </citation>
    <scope>NUCLEOTIDE SEQUENCE</scope>
    <source>
        <strain evidence="9">GSM-AAB239-AS_SAM_17_03QT</strain>
    </source>
</reference>
<evidence type="ECO:0000259" key="8">
    <source>
        <dbReference type="PROSITE" id="PS50217"/>
    </source>
</evidence>
<dbReference type="PROSITE" id="PS00036">
    <property type="entry name" value="BZIP_BASIC"/>
    <property type="match status" value="1"/>
</dbReference>
<dbReference type="GO" id="GO:0003700">
    <property type="term" value="F:DNA-binding transcription factor activity"/>
    <property type="evidence" value="ECO:0007669"/>
    <property type="project" value="InterPro"/>
</dbReference>
<dbReference type="PANTHER" id="PTHR45967">
    <property type="entry name" value="G-BOX-BINDING FACTOR 3-RELATED"/>
    <property type="match status" value="1"/>
</dbReference>
<dbReference type="Pfam" id="PF07777">
    <property type="entry name" value="MFMR"/>
    <property type="match status" value="1"/>
</dbReference>